<feature type="non-terminal residue" evidence="10">
    <location>
        <position position="1486"/>
    </location>
</feature>
<dbReference type="SUPFAM" id="SSF47862">
    <property type="entry name" value="Saposin"/>
    <property type="match status" value="16"/>
</dbReference>
<proteinExistence type="predicted"/>
<feature type="domain" description="Saposin B-type" evidence="8">
    <location>
        <begin position="1235"/>
        <end position="1315"/>
    </location>
</feature>
<feature type="domain" description="Saposin B-type" evidence="8">
    <location>
        <begin position="443"/>
        <end position="523"/>
    </location>
</feature>
<evidence type="ECO:0000256" key="7">
    <source>
        <dbReference type="SAM" id="SignalP"/>
    </source>
</evidence>
<dbReference type="InterPro" id="IPR008373">
    <property type="entry name" value="Saposin"/>
</dbReference>
<keyword evidence="11" id="KW-1185">Reference proteome</keyword>
<dbReference type="InterPro" id="IPR051428">
    <property type="entry name" value="Sphingo_Act-Surfact_Prot"/>
</dbReference>
<feature type="domain" description="Saposin B-type" evidence="8">
    <location>
        <begin position="711"/>
        <end position="791"/>
    </location>
</feature>
<comment type="caution">
    <text evidence="10">The sequence shown here is derived from an EMBL/GenBank/DDBJ whole genome shotgun (WGS) entry which is preliminary data.</text>
</comment>
<dbReference type="FunFam" id="1.10.225.10:FF:000002">
    <property type="entry name" value="prosaposin isoform X2"/>
    <property type="match status" value="13"/>
</dbReference>
<dbReference type="InterPro" id="IPR008139">
    <property type="entry name" value="SaposinB_dom"/>
</dbReference>
<evidence type="ECO:0000256" key="2">
    <source>
        <dbReference type="ARBA" id="ARBA00022525"/>
    </source>
</evidence>
<feature type="domain" description="Saposin B-type" evidence="8">
    <location>
        <begin position="800"/>
        <end position="880"/>
    </location>
</feature>
<dbReference type="GO" id="GO:0005576">
    <property type="term" value="C:extracellular region"/>
    <property type="evidence" value="ECO:0007669"/>
    <property type="project" value="UniProtKB-SubCell"/>
</dbReference>
<keyword evidence="4" id="KW-0677">Repeat</keyword>
<evidence type="ECO:0000256" key="4">
    <source>
        <dbReference type="ARBA" id="ARBA00022737"/>
    </source>
</evidence>
<dbReference type="InterPro" id="IPR003119">
    <property type="entry name" value="SAP_A"/>
</dbReference>
<feature type="domain" description="Saposin B-type" evidence="8">
    <location>
        <begin position="1324"/>
        <end position="1404"/>
    </location>
</feature>
<evidence type="ECO:0000259" key="9">
    <source>
        <dbReference type="PROSITE" id="PS51110"/>
    </source>
</evidence>
<dbReference type="PROSITE" id="PS50015">
    <property type="entry name" value="SAP_B"/>
    <property type="match status" value="14"/>
</dbReference>
<dbReference type="Gene3D" id="1.10.225.10">
    <property type="entry name" value="Saposin-like"/>
    <property type="match status" value="15"/>
</dbReference>
<feature type="domain" description="Saposin B-type" evidence="8">
    <location>
        <begin position="978"/>
        <end position="1058"/>
    </location>
</feature>
<dbReference type="GO" id="GO:0006665">
    <property type="term" value="P:sphingolipid metabolic process"/>
    <property type="evidence" value="ECO:0007669"/>
    <property type="project" value="InterPro"/>
</dbReference>
<keyword evidence="5" id="KW-1015">Disulfide bond</keyword>
<dbReference type="STRING" id="188477.A0A433U400"/>
<evidence type="ECO:0000259" key="8">
    <source>
        <dbReference type="PROSITE" id="PS50015"/>
    </source>
</evidence>
<keyword evidence="3 7" id="KW-0732">Signal</keyword>
<evidence type="ECO:0000256" key="5">
    <source>
        <dbReference type="ARBA" id="ARBA00023157"/>
    </source>
</evidence>
<evidence type="ECO:0008006" key="12">
    <source>
        <dbReference type="Google" id="ProtNLM"/>
    </source>
</evidence>
<dbReference type="InterPro" id="IPR007856">
    <property type="entry name" value="SapB_1"/>
</dbReference>
<evidence type="ECO:0000313" key="11">
    <source>
        <dbReference type="Proteomes" id="UP000271974"/>
    </source>
</evidence>
<feature type="domain" description="Saposin B-type" evidence="8">
    <location>
        <begin position="348"/>
        <end position="429"/>
    </location>
</feature>
<dbReference type="GO" id="GO:0016020">
    <property type="term" value="C:membrane"/>
    <property type="evidence" value="ECO:0007669"/>
    <property type="project" value="GOC"/>
</dbReference>
<dbReference type="GO" id="GO:0005764">
    <property type="term" value="C:lysosome"/>
    <property type="evidence" value="ECO:0007669"/>
    <property type="project" value="InterPro"/>
</dbReference>
<feature type="signal peptide" evidence="7">
    <location>
        <begin position="1"/>
        <end position="19"/>
    </location>
</feature>
<keyword evidence="2" id="KW-0964">Secreted</keyword>
<dbReference type="Pfam" id="PF05184">
    <property type="entry name" value="SapB_1"/>
    <property type="match status" value="13"/>
</dbReference>
<gene>
    <name evidence="10" type="ORF">EGW08_003711</name>
</gene>
<evidence type="ECO:0000313" key="10">
    <source>
        <dbReference type="EMBL" id="RUS88535.1"/>
    </source>
</evidence>
<sequence length="1486" mass="164835">MRLIAAVLGLCLLAGLGESASITYKSGLHRDLCGWGAQYWCSSPKTATLCGKTEWCTSNYWNRQVISEPTCSSAHNLIKHVRRVLASSDEKPTSEYEMAKILATGCSVIKEQDERQLCKEIVTHHEYLPRLVELIDAKLPVQSVAEAVGICKREAPKREVLETQPAPCITCEDVVTVTQKHASRHLSLDVYKKMFTSQCDKFGSGSKACHDAAIGKYKDFYRRFAGVNPSSVCKAEKQCISKSGRLSPIASESEVCATCETVIKDIRSMDRDAKVEDAIRGLVNETCKYMGEFEKLCKVMVDEGLEYVFEIIATELEPEAVCQKLHLCSGDGMKTKVKPVATEKASLSGPKCALCEFMMKEVDKTLLSNKTEEAILKVLDQVCSRLPPSIAQECEALLNQYKPEIVKLLSKELAPENVCTFLGICTKNAHQGEPKETIKQDSDGELCELCKYLVDYIDQYLEKNSTEQQIEQALEQVCNFLPASVKQQCDGFVTQYTPQLIQLLLQLKPEQVCTYLGLCSSKGKMTAGPTCILCEFVMTQLDSILASNATQQQIVQALDQVCNFLPASVKQQCDGFVKQYTPTLIQLLLQVKPSQVCTSLKLCNSSNEGLKVQEQVKDTVQCTLCKFVMNQLEKMLGDNATEPQIEKALDQVCNFLPASVKAECDSFLKQYTPQLIQLLLQIKPNQICSFIKLCTNTVKGILYPLYQLTPDGPQCALCEFVLTQLDSMLTKNATQAQIEAALDQVCNFLPASIKQECDTLVQQYTPQLIQLLLQFKPQEVCTRLGLCTSKTSGQIIKANDGPQCTLCEFVLTQLDNILADNSTQAQIEAALDQVCNFLPASIKQECDTLVQQYTPQLVQLLLQFKPQEVCTRLGLCTSKTTVQIIKANDGPQCTLCEFVLTQLDNILADNSTQAQIEAALDQVCNFLPASIKQECDTLVQQYTPQLIQLLLQFKPQEVCTRLGLCTSKNSGQILKVNNGSQCILCEFALTQLDNMLAENSTQAQIEAALDQVCNFLPASIKQECDTLVQQYTPQLIQLLLQFKPQEVCTRLGLCTSKTSVNNGSQCILCEFALTQLDNMLAENSTQAQIEAALDQVCNFLPASIKQECDTLVQQYTPQLVQLLLQFKPQEVCTRLGLCTSKHSGQTLNVNDGPQCTLCEFVLTQLDNMLADNSTQTQIEAALDQVCNFLPASIKQECDTLVQQYTPQLIQLLLQFKPQEVCTRLGLCTSKTSVNNGSQCILCEFALTQLDKMLAENSTQAQIEAALDQVCNFLPASIKQECDSLVQQYTPQLIQLLLQFKPQEVCTRLGLCTSKTPGQTLKVNDGPQCTLCEFVLTQLDNILADNSTQTQIEAALDQVCNFLPASIKQECDTLVQQYTPQLIQLLLQFKPQEVCTRLGLCTSKHSVNDGPQCILCEFVLTQLDNMLANNSTQAQIEAALDQVCNFLPASIKQECDTLVQQYTPQLIQLLLQFKPQEVCTRLGLCTS</sequence>
<accession>A0A433U400</accession>
<feature type="domain" description="Saposin B-type" evidence="8">
    <location>
        <begin position="1408"/>
        <end position="1486"/>
    </location>
</feature>
<feature type="chain" id="PRO_5019336561" description="Saposin" evidence="7">
    <location>
        <begin position="20"/>
        <end position="1486"/>
    </location>
</feature>
<dbReference type="PANTHER" id="PTHR11480:SF3">
    <property type="entry name" value="BCDNA.GH08312"/>
    <property type="match status" value="1"/>
</dbReference>
<feature type="domain" description="Saposin B-type" evidence="8">
    <location>
        <begin position="1151"/>
        <end position="1231"/>
    </location>
</feature>
<feature type="domain" description="Saposin B-type" evidence="8">
    <location>
        <begin position="527"/>
        <end position="607"/>
    </location>
</feature>
<feature type="domain" description="Saposin B-type" evidence="8">
    <location>
        <begin position="889"/>
        <end position="969"/>
    </location>
</feature>
<name>A0A433U400_ELYCH</name>
<keyword evidence="6" id="KW-0325">Glycoprotein</keyword>
<evidence type="ECO:0000256" key="6">
    <source>
        <dbReference type="ARBA" id="ARBA00023180"/>
    </source>
</evidence>
<dbReference type="Proteomes" id="UP000271974">
    <property type="component" value="Unassembled WGS sequence"/>
</dbReference>
<dbReference type="EMBL" id="RQTK01000080">
    <property type="protein sequence ID" value="RUS88535.1"/>
    <property type="molecule type" value="Genomic_DNA"/>
</dbReference>
<dbReference type="InterPro" id="IPR011001">
    <property type="entry name" value="Saposin-like"/>
</dbReference>
<feature type="domain" description="Saposin B-type" evidence="8">
    <location>
        <begin position="1062"/>
        <end position="1142"/>
    </location>
</feature>
<reference evidence="10 11" key="1">
    <citation type="submission" date="2019-01" db="EMBL/GenBank/DDBJ databases">
        <title>A draft genome assembly of the solar-powered sea slug Elysia chlorotica.</title>
        <authorList>
            <person name="Cai H."/>
            <person name="Li Q."/>
            <person name="Fang X."/>
            <person name="Li J."/>
            <person name="Curtis N.E."/>
            <person name="Altenburger A."/>
            <person name="Shibata T."/>
            <person name="Feng M."/>
            <person name="Maeda T."/>
            <person name="Schwartz J.A."/>
            <person name="Shigenobu S."/>
            <person name="Lundholm N."/>
            <person name="Nishiyama T."/>
            <person name="Yang H."/>
            <person name="Hasebe M."/>
            <person name="Li S."/>
            <person name="Pierce S.K."/>
            <person name="Wang J."/>
        </authorList>
    </citation>
    <scope>NUCLEOTIDE SEQUENCE [LARGE SCALE GENOMIC DNA]</scope>
    <source>
        <strain evidence="10">EC2010</strain>
        <tissue evidence="10">Whole organism of an adult</tissue>
    </source>
</reference>
<dbReference type="SMART" id="SM00741">
    <property type="entry name" value="SapB"/>
    <property type="match status" value="16"/>
</dbReference>
<comment type="subcellular location">
    <subcellularLocation>
        <location evidence="1">Secreted</location>
    </subcellularLocation>
</comment>
<dbReference type="InterPro" id="IPR008138">
    <property type="entry name" value="SapB_2"/>
</dbReference>
<feature type="domain" description="Saposin B-type" evidence="8">
    <location>
        <begin position="252"/>
        <end position="332"/>
    </location>
</feature>
<dbReference type="Pfam" id="PF03489">
    <property type="entry name" value="SapB_2"/>
    <property type="match status" value="14"/>
</dbReference>
<feature type="domain" description="Saposin A-type" evidence="9">
    <location>
        <begin position="26"/>
        <end position="66"/>
    </location>
</feature>
<dbReference type="PROSITE" id="PS51110">
    <property type="entry name" value="SAP_A"/>
    <property type="match status" value="1"/>
</dbReference>
<dbReference type="PRINTS" id="PR01797">
    <property type="entry name" value="SAPOSIN"/>
</dbReference>
<dbReference type="OrthoDB" id="69496at2759"/>
<organism evidence="10 11">
    <name type="scientific">Elysia chlorotica</name>
    <name type="common">Eastern emerald elysia</name>
    <name type="synonym">Sea slug</name>
    <dbReference type="NCBI Taxonomy" id="188477"/>
    <lineage>
        <taxon>Eukaryota</taxon>
        <taxon>Metazoa</taxon>
        <taxon>Spiralia</taxon>
        <taxon>Lophotrochozoa</taxon>
        <taxon>Mollusca</taxon>
        <taxon>Gastropoda</taxon>
        <taxon>Heterobranchia</taxon>
        <taxon>Euthyneura</taxon>
        <taxon>Panpulmonata</taxon>
        <taxon>Sacoglossa</taxon>
        <taxon>Placobranchoidea</taxon>
        <taxon>Plakobranchidae</taxon>
        <taxon>Elysia</taxon>
    </lineage>
</organism>
<evidence type="ECO:0000256" key="3">
    <source>
        <dbReference type="ARBA" id="ARBA00022729"/>
    </source>
</evidence>
<evidence type="ECO:0000256" key="1">
    <source>
        <dbReference type="ARBA" id="ARBA00004613"/>
    </source>
</evidence>
<feature type="domain" description="Saposin B-type" evidence="8">
    <location>
        <begin position="618"/>
        <end position="698"/>
    </location>
</feature>
<dbReference type="PANTHER" id="PTHR11480">
    <property type="entry name" value="SAPOSIN-RELATED"/>
    <property type="match status" value="1"/>
</dbReference>
<protein>
    <recommendedName>
        <fullName evidence="12">Saposin</fullName>
    </recommendedName>
</protein>
<dbReference type="Pfam" id="PF02199">
    <property type="entry name" value="SapA"/>
    <property type="match status" value="1"/>
</dbReference>